<dbReference type="InterPro" id="IPR050191">
    <property type="entry name" value="ATP-dep_DNA_ligase"/>
</dbReference>
<evidence type="ECO:0000256" key="1">
    <source>
        <dbReference type="ARBA" id="ARBA00007572"/>
    </source>
</evidence>
<dbReference type="PANTHER" id="PTHR45674:SF4">
    <property type="entry name" value="DNA LIGASE 1"/>
    <property type="match status" value="1"/>
</dbReference>
<name>A0ABV3AKG7_9ACTN</name>
<organism evidence="5 6">
    <name type="scientific">Streptomyces flaveolus</name>
    <dbReference type="NCBI Taxonomy" id="67297"/>
    <lineage>
        <taxon>Bacteria</taxon>
        <taxon>Bacillati</taxon>
        <taxon>Actinomycetota</taxon>
        <taxon>Actinomycetes</taxon>
        <taxon>Kitasatosporales</taxon>
        <taxon>Streptomycetaceae</taxon>
        <taxon>Streptomyces</taxon>
    </lineage>
</organism>
<dbReference type="GO" id="GO:0016874">
    <property type="term" value="F:ligase activity"/>
    <property type="evidence" value="ECO:0007669"/>
    <property type="project" value="UniProtKB-KW"/>
</dbReference>
<sequence length="308" mass="33773">MPAGWAAEPKWDGFRALLSVETGGVVLRSRRGTEMAASFPEIVAGAAQLPDATALDGELVVWDATGRLAFEQLQNRLARRGAGAARAAGEWPAHFVAFDLLRLSGTDTTGWPYRRRRATLESVFATRRLIAPWTLCPSATDPQTVGEWLAWASVGMEGVVFKRLDDVYRPSVRGWRKYKVHETSEAIVGAVTGSPTAPGTLLLARYDDEGRFQYVGRTTTLARQAGAALAGLLVAGRHEHPWMGWSFSAGWGSREQRDVALVEPQLVVEVGVDVARDASGRWRHPARWHRAWPDLSPADVPRLTAPPY</sequence>
<comment type="caution">
    <text evidence="5">The sequence shown here is derived from an EMBL/GenBank/DDBJ whole genome shotgun (WGS) entry which is preliminary data.</text>
</comment>
<dbReference type="InterPro" id="IPR012340">
    <property type="entry name" value="NA-bd_OB-fold"/>
</dbReference>
<comment type="similarity">
    <text evidence="1">Belongs to the ATP-dependent DNA ligase family.</text>
</comment>
<evidence type="ECO:0000259" key="4">
    <source>
        <dbReference type="PROSITE" id="PS50160"/>
    </source>
</evidence>
<proteinExistence type="inferred from homology"/>
<dbReference type="RefSeq" id="WP_356197606.1">
    <property type="nucleotide sequence ID" value="NZ_JBEXDP010000124.1"/>
</dbReference>
<dbReference type="EMBL" id="JBFAEG010000036">
    <property type="protein sequence ID" value="MEU5712430.1"/>
    <property type="molecule type" value="Genomic_DNA"/>
</dbReference>
<dbReference type="Gene3D" id="3.30.470.30">
    <property type="entry name" value="DNA ligase/mRNA capping enzyme"/>
    <property type="match status" value="1"/>
</dbReference>
<dbReference type="Gene3D" id="3.30.1490.70">
    <property type="match status" value="1"/>
</dbReference>
<evidence type="ECO:0000313" key="5">
    <source>
        <dbReference type="EMBL" id="MEU5712430.1"/>
    </source>
</evidence>
<dbReference type="PROSITE" id="PS00697">
    <property type="entry name" value="DNA_LIGASE_A1"/>
    <property type="match status" value="1"/>
</dbReference>
<dbReference type="InterPro" id="IPR044117">
    <property type="entry name" value="OBF_LigC-like"/>
</dbReference>
<evidence type="ECO:0000256" key="3">
    <source>
        <dbReference type="ARBA" id="ARBA00034003"/>
    </source>
</evidence>
<keyword evidence="2 5" id="KW-0436">Ligase</keyword>
<evidence type="ECO:0000256" key="2">
    <source>
        <dbReference type="ARBA" id="ARBA00022598"/>
    </source>
</evidence>
<dbReference type="SUPFAM" id="SSF56091">
    <property type="entry name" value="DNA ligase/mRNA capping enzyme, catalytic domain"/>
    <property type="match status" value="1"/>
</dbReference>
<gene>
    <name evidence="5" type="ORF">AB0H04_37260</name>
</gene>
<dbReference type="PANTHER" id="PTHR45674">
    <property type="entry name" value="DNA LIGASE 1/3 FAMILY MEMBER"/>
    <property type="match status" value="1"/>
</dbReference>
<keyword evidence="6" id="KW-1185">Reference proteome</keyword>
<dbReference type="InterPro" id="IPR016059">
    <property type="entry name" value="DNA_ligase_ATP-dep_CS"/>
</dbReference>
<accession>A0ABV3AKG7</accession>
<dbReference type="Pfam" id="PF01068">
    <property type="entry name" value="DNA_ligase_A_M"/>
    <property type="match status" value="1"/>
</dbReference>
<feature type="domain" description="ATP-dependent DNA ligase family profile" evidence="4">
    <location>
        <begin position="95"/>
        <end position="179"/>
    </location>
</feature>
<comment type="catalytic activity">
    <reaction evidence="3">
        <text>ATP + (deoxyribonucleotide)n-3'-hydroxyl + 5'-phospho-(deoxyribonucleotide)m = (deoxyribonucleotide)n+m + AMP + diphosphate.</text>
        <dbReference type="EC" id="6.5.1.1"/>
    </reaction>
</comment>
<dbReference type="Gene3D" id="2.40.50.140">
    <property type="entry name" value="Nucleic acid-binding proteins"/>
    <property type="match status" value="1"/>
</dbReference>
<dbReference type="PROSITE" id="PS50160">
    <property type="entry name" value="DNA_LIGASE_A3"/>
    <property type="match status" value="1"/>
</dbReference>
<reference evidence="5 6" key="1">
    <citation type="submission" date="2024-06" db="EMBL/GenBank/DDBJ databases">
        <title>The Natural Products Discovery Center: Release of the First 8490 Sequenced Strains for Exploring Actinobacteria Biosynthetic Diversity.</title>
        <authorList>
            <person name="Kalkreuter E."/>
            <person name="Kautsar S.A."/>
            <person name="Yang D."/>
            <person name="Bader C.D."/>
            <person name="Teijaro C.N."/>
            <person name="Fluegel L."/>
            <person name="Davis C.M."/>
            <person name="Simpson J.R."/>
            <person name="Lauterbach L."/>
            <person name="Steele A.D."/>
            <person name="Gui C."/>
            <person name="Meng S."/>
            <person name="Li G."/>
            <person name="Viehrig K."/>
            <person name="Ye F."/>
            <person name="Su P."/>
            <person name="Kiefer A.F."/>
            <person name="Nichols A."/>
            <person name="Cepeda A.J."/>
            <person name="Yan W."/>
            <person name="Fan B."/>
            <person name="Jiang Y."/>
            <person name="Adhikari A."/>
            <person name="Zheng C.-J."/>
            <person name="Schuster L."/>
            <person name="Cowan T.M."/>
            <person name="Smanski M.J."/>
            <person name="Chevrette M.G."/>
            <person name="De Carvalho L.P.S."/>
            <person name="Shen B."/>
        </authorList>
    </citation>
    <scope>NUCLEOTIDE SEQUENCE [LARGE SCALE GENOMIC DNA]</scope>
    <source>
        <strain evidence="5 6">NPDC020594</strain>
    </source>
</reference>
<dbReference type="Proteomes" id="UP001551011">
    <property type="component" value="Unassembled WGS sequence"/>
</dbReference>
<protein>
    <submittedName>
        <fullName evidence="5">ATP-dependent DNA ligase</fullName>
    </submittedName>
</protein>
<evidence type="ECO:0000313" key="6">
    <source>
        <dbReference type="Proteomes" id="UP001551011"/>
    </source>
</evidence>
<dbReference type="CDD" id="cd07970">
    <property type="entry name" value="OBF_DNA_ligase_LigC"/>
    <property type="match status" value="1"/>
</dbReference>
<dbReference type="InterPro" id="IPR012310">
    <property type="entry name" value="DNA_ligase_ATP-dep_cent"/>
</dbReference>